<gene>
    <name evidence="1" type="ORF">GCM10008013_28010</name>
</gene>
<dbReference type="EMBL" id="BMFT01000001">
    <property type="protein sequence ID" value="GGH26902.1"/>
    <property type="molecule type" value="Genomic_DNA"/>
</dbReference>
<proteinExistence type="predicted"/>
<dbReference type="Proteomes" id="UP000659344">
    <property type="component" value="Unassembled WGS sequence"/>
</dbReference>
<evidence type="ECO:0000313" key="2">
    <source>
        <dbReference type="Proteomes" id="UP000659344"/>
    </source>
</evidence>
<reference evidence="2" key="1">
    <citation type="journal article" date="2019" name="Int. J. Syst. Evol. Microbiol.">
        <title>The Global Catalogue of Microorganisms (GCM) 10K type strain sequencing project: providing services to taxonomists for standard genome sequencing and annotation.</title>
        <authorList>
            <consortium name="The Broad Institute Genomics Platform"/>
            <consortium name="The Broad Institute Genome Sequencing Center for Infectious Disease"/>
            <person name="Wu L."/>
            <person name="Ma J."/>
        </authorList>
    </citation>
    <scope>NUCLEOTIDE SEQUENCE [LARGE SCALE GENOMIC DNA]</scope>
    <source>
        <strain evidence="2">CGMCC 1.12769</strain>
    </source>
</reference>
<organism evidence="1 2">
    <name type="scientific">Paenibacillus segetis</name>
    <dbReference type="NCBI Taxonomy" id="1325360"/>
    <lineage>
        <taxon>Bacteria</taxon>
        <taxon>Bacillati</taxon>
        <taxon>Bacillota</taxon>
        <taxon>Bacilli</taxon>
        <taxon>Bacillales</taxon>
        <taxon>Paenibacillaceae</taxon>
        <taxon>Paenibacillus</taxon>
    </lineage>
</organism>
<protein>
    <submittedName>
        <fullName evidence="1">Uncharacterized protein</fullName>
    </submittedName>
</protein>
<sequence length="167" mass="19709">MSMGLDEFFVFLSDEDKLKFSQIAEYAIHLGYKPKKAKTQSINYVFTNNKTKAHMLKFSIEKGNPYLKMKFYATKSYSLLFHEGIRAVVEEFNYRYTGCYECGKCKDTLHGYEYTYPDGRTFFRCGSELICLPDFTQQDIPEILDLLQTQHDYYLSKLQIKQLEEKL</sequence>
<keyword evidence="2" id="KW-1185">Reference proteome</keyword>
<comment type="caution">
    <text evidence="1">The sequence shown here is derived from an EMBL/GenBank/DDBJ whole genome shotgun (WGS) entry which is preliminary data.</text>
</comment>
<accession>A0ABQ1YIU0</accession>
<name>A0ABQ1YIU0_9BACL</name>
<evidence type="ECO:0000313" key="1">
    <source>
        <dbReference type="EMBL" id="GGH26902.1"/>
    </source>
</evidence>